<dbReference type="FunFam" id="2.40.30.10:FF:000014">
    <property type="entry name" value="Probable GTP-binding protein 1"/>
    <property type="match status" value="1"/>
</dbReference>
<keyword evidence="9" id="KW-1185">Reference proteome</keyword>
<protein>
    <recommendedName>
        <fullName evidence="2">GTP-binding protein 1</fullName>
    </recommendedName>
</protein>
<dbReference type="InterPro" id="IPR004161">
    <property type="entry name" value="EFTu-like_2"/>
</dbReference>
<feature type="compositionally biased region" description="Polar residues" evidence="6">
    <location>
        <begin position="696"/>
        <end position="718"/>
    </location>
</feature>
<feature type="domain" description="Tr-type G" evidence="7">
    <location>
        <begin position="155"/>
        <end position="386"/>
    </location>
</feature>
<dbReference type="SUPFAM" id="SSF50465">
    <property type="entry name" value="EF-Tu/eEF-1alpha/eIF2-gamma C-terminal domain"/>
    <property type="match status" value="1"/>
</dbReference>
<gene>
    <name evidence="8" type="primary">LOC110512091</name>
</gene>
<dbReference type="GO" id="GO:0003924">
    <property type="term" value="F:GTPase activity"/>
    <property type="evidence" value="ECO:0007669"/>
    <property type="project" value="InterPro"/>
</dbReference>
<feature type="compositionally biased region" description="Basic residues" evidence="6">
    <location>
        <begin position="683"/>
        <end position="694"/>
    </location>
</feature>
<dbReference type="InterPro" id="IPR027417">
    <property type="entry name" value="P-loop_NTPase"/>
</dbReference>
<evidence type="ECO:0000256" key="3">
    <source>
        <dbReference type="ARBA" id="ARBA00022741"/>
    </source>
</evidence>
<comment type="similarity">
    <text evidence="1">Belongs to the TRAFAC class translation factor GTPase superfamily. Classic translation factor GTPase family. EF-Tu/EF-1A subfamily.</text>
</comment>
<reference evidence="8" key="2">
    <citation type="submission" date="2025-08" db="UniProtKB">
        <authorList>
            <consortium name="Ensembl"/>
        </authorList>
    </citation>
    <scope>IDENTIFICATION</scope>
</reference>
<accession>A0A8K9WVA5</accession>
<evidence type="ECO:0000259" key="7">
    <source>
        <dbReference type="PROSITE" id="PS51722"/>
    </source>
</evidence>
<evidence type="ECO:0000313" key="9">
    <source>
        <dbReference type="Proteomes" id="UP000694395"/>
    </source>
</evidence>
<dbReference type="GeneTree" id="ENSGT00940000156054"/>
<dbReference type="InterPro" id="IPR009000">
    <property type="entry name" value="Transl_B-barrel_sf"/>
</dbReference>
<dbReference type="InterPro" id="IPR050055">
    <property type="entry name" value="EF-Tu_GTPase"/>
</dbReference>
<dbReference type="InterPro" id="IPR035531">
    <property type="entry name" value="GTPBP1-like"/>
</dbReference>
<dbReference type="Pfam" id="PF03144">
    <property type="entry name" value="GTP_EFTU_D2"/>
    <property type="match status" value="1"/>
</dbReference>
<dbReference type="Gene3D" id="3.40.50.300">
    <property type="entry name" value="P-loop containing nucleotide triphosphate hydrolases"/>
    <property type="match status" value="1"/>
</dbReference>
<reference evidence="8" key="1">
    <citation type="submission" date="2020-07" db="EMBL/GenBank/DDBJ databases">
        <title>A long reads based de novo assembly of the rainbow trout Arlee double haploid line genome.</title>
        <authorList>
            <person name="Gao G."/>
            <person name="Palti Y."/>
        </authorList>
    </citation>
    <scope>NUCLEOTIDE SEQUENCE [LARGE SCALE GENOMIC DNA]</scope>
</reference>
<dbReference type="InterPro" id="IPR000795">
    <property type="entry name" value="T_Tr_GTP-bd_dom"/>
</dbReference>
<dbReference type="SUPFAM" id="SSF50447">
    <property type="entry name" value="Translation proteins"/>
    <property type="match status" value="1"/>
</dbReference>
<dbReference type="Pfam" id="PF00009">
    <property type="entry name" value="GTP_EFTU"/>
    <property type="match status" value="1"/>
</dbReference>
<evidence type="ECO:0000256" key="2">
    <source>
        <dbReference type="ARBA" id="ARBA00015364"/>
    </source>
</evidence>
<dbReference type="CDD" id="cd03694">
    <property type="entry name" value="GTPBP_II"/>
    <property type="match status" value="1"/>
</dbReference>
<dbReference type="Ensembl" id="ENSOMYT00000159324.1">
    <property type="protein sequence ID" value="ENSOMYP00000123801.1"/>
    <property type="gene ID" value="ENSOMYG00000052793.1"/>
</dbReference>
<dbReference type="GO" id="GO:0003746">
    <property type="term" value="F:translation elongation factor activity"/>
    <property type="evidence" value="ECO:0007669"/>
    <property type="project" value="TreeGrafter"/>
</dbReference>
<evidence type="ECO:0000256" key="5">
    <source>
        <dbReference type="ARBA" id="ARBA00025630"/>
    </source>
</evidence>
<evidence type="ECO:0000313" key="8">
    <source>
        <dbReference type="Ensembl" id="ENSOMYP00000123801.1"/>
    </source>
</evidence>
<dbReference type="InterPro" id="IPR009001">
    <property type="entry name" value="Transl_elong_EF1A/Init_IF2_C"/>
</dbReference>
<name>A0A8K9WVA5_ONCMY</name>
<dbReference type="PANTHER" id="PTHR43721">
    <property type="entry name" value="ELONGATION FACTOR TU-RELATED"/>
    <property type="match status" value="1"/>
</dbReference>
<dbReference type="FunFam" id="3.40.50.300:FF:000091">
    <property type="entry name" value="Probable GTP-binding protein 1"/>
    <property type="match status" value="1"/>
</dbReference>
<proteinExistence type="inferred from homology"/>
<dbReference type="Gene3D" id="2.40.30.10">
    <property type="entry name" value="Translation factors"/>
    <property type="match status" value="1"/>
</dbReference>
<dbReference type="SUPFAM" id="SSF52540">
    <property type="entry name" value="P-loop containing nucleoside triphosphate hydrolases"/>
    <property type="match status" value="1"/>
</dbReference>
<dbReference type="Proteomes" id="UP000694395">
    <property type="component" value="Chromosome 17"/>
</dbReference>
<keyword evidence="4" id="KW-0342">GTP-binding</keyword>
<dbReference type="CDD" id="cd03708">
    <property type="entry name" value="GTPBP_III"/>
    <property type="match status" value="1"/>
</dbReference>
<feature type="compositionally biased region" description="Polar residues" evidence="6">
    <location>
        <begin position="643"/>
        <end position="657"/>
    </location>
</feature>
<evidence type="ECO:0000256" key="6">
    <source>
        <dbReference type="SAM" id="MobiDB-lite"/>
    </source>
</evidence>
<dbReference type="PANTHER" id="PTHR43721:SF9">
    <property type="entry name" value="GTP-BINDING PROTEIN 1"/>
    <property type="match status" value="1"/>
</dbReference>
<sequence length="718" mass="78098">MASLAAIEPGLSPGTLPKEESVVPVSIFAPDCGDDLSGTECFEDGENVNGESEDHLDFTSKLTLVSPTGEQYDSLLRQLRERMDEGCGETIYVVGVGSDGGDYGLDEGDMEASVATVQSLCEQIEADMILLRERSDAGGKVRDYLIRRRVGEEDFLEVRVAVVGNVDAGKSTLLGVLTHGELDNGRGFARQKLFRHKHEMESGRTSSVGNDILGFDQEGHVVNKPDNHGGSLDWTKICERSSKVITFIDLAGHEKYLKTTVFGMTGHLPDFCMLMVGSNAGIVGMTKEHLGLALALNVPVFVVVTKIDMCPANILAETLHLLQRLLKSPGCRKIPVLVQNKDDVIVTASNFSSERMCPIFQVSNVTGDNMDLLKMFLNLLSSKTSYREDEPAEFQIDDTYSVPGVGTVVSGTTLRGLIRLNDTLLLGPDPLGSFLSIAVKSIHRKRMPVKEVRGGQTASFALKKIKRSSIRKGMVMISPRLTPQATWEFMAEILVLHHPTTISPRYQAMGERLSNVWVCSWLLVYCGDAQFTIKVSAIFILGLCLSYNHTKMGPVQSCYATGMSIVIFLTFSPSVHCGSIRQTATILTMNRDCLRTGDKASVHFRFIKTPEYLHTDQRLVFREGRTKAVGTITKLLQSVTKAQQAKMQSTKKGTMSANEEAGSAPRPDSPSAGQLPPKSGGGGRRRGGQRHRGKALNSTASPTSQQHTPAVAGVSTTA</sequence>
<organism evidence="8 9">
    <name type="scientific">Oncorhynchus mykiss</name>
    <name type="common">Rainbow trout</name>
    <name type="synonym">Salmo gairdneri</name>
    <dbReference type="NCBI Taxonomy" id="8022"/>
    <lineage>
        <taxon>Eukaryota</taxon>
        <taxon>Metazoa</taxon>
        <taxon>Chordata</taxon>
        <taxon>Craniata</taxon>
        <taxon>Vertebrata</taxon>
        <taxon>Euteleostomi</taxon>
        <taxon>Actinopterygii</taxon>
        <taxon>Neopterygii</taxon>
        <taxon>Teleostei</taxon>
        <taxon>Protacanthopterygii</taxon>
        <taxon>Salmoniformes</taxon>
        <taxon>Salmonidae</taxon>
        <taxon>Salmoninae</taxon>
        <taxon>Oncorhynchus</taxon>
    </lineage>
</organism>
<evidence type="ECO:0000256" key="4">
    <source>
        <dbReference type="ARBA" id="ARBA00023134"/>
    </source>
</evidence>
<dbReference type="GO" id="GO:0005525">
    <property type="term" value="F:GTP binding"/>
    <property type="evidence" value="ECO:0007669"/>
    <property type="project" value="UniProtKB-KW"/>
</dbReference>
<evidence type="ECO:0000256" key="1">
    <source>
        <dbReference type="ARBA" id="ARBA00007249"/>
    </source>
</evidence>
<keyword evidence="3" id="KW-0547">Nucleotide-binding</keyword>
<reference evidence="8" key="3">
    <citation type="submission" date="2025-09" db="UniProtKB">
        <authorList>
            <consortium name="Ensembl"/>
        </authorList>
    </citation>
    <scope>IDENTIFICATION</scope>
</reference>
<dbReference type="CDD" id="cd04165">
    <property type="entry name" value="GTPBP1_like"/>
    <property type="match status" value="1"/>
</dbReference>
<comment type="function">
    <text evidence="5">Promotes degradation of target mRNA species. Plays a role in the regulation of circadian mRNA stability. Binds GTP and has GTPase activity.</text>
</comment>
<dbReference type="AlphaFoldDB" id="A0A8K9WVA5"/>
<feature type="region of interest" description="Disordered" evidence="6">
    <location>
        <begin position="643"/>
        <end position="718"/>
    </location>
</feature>
<dbReference type="PROSITE" id="PS51722">
    <property type="entry name" value="G_TR_2"/>
    <property type="match status" value="1"/>
</dbReference>